<evidence type="ECO:0000313" key="2">
    <source>
        <dbReference type="EMBL" id="AIC46938.1"/>
    </source>
</evidence>
<feature type="transmembrane region" description="Helical" evidence="1">
    <location>
        <begin position="6"/>
        <end position="24"/>
    </location>
</feature>
<keyword evidence="3" id="KW-1185">Reference proteome</keyword>
<dbReference type="HOGENOM" id="CLU_1266079_0_0_11"/>
<evidence type="ECO:0000313" key="3">
    <source>
        <dbReference type="Proteomes" id="UP000067708"/>
    </source>
</evidence>
<name>A0A060JJZ0_9MICO</name>
<keyword evidence="1" id="KW-0472">Membrane</keyword>
<dbReference type="eggNOG" id="COG1933">
    <property type="taxonomic scope" value="Bacteria"/>
</dbReference>
<dbReference type="EMBL" id="CP007490">
    <property type="protein sequence ID" value="AIC46938.1"/>
    <property type="molecule type" value="Genomic_DNA"/>
</dbReference>
<protein>
    <submittedName>
        <fullName evidence="2">Uncharacterized protein</fullName>
    </submittedName>
</protein>
<dbReference type="AlphaFoldDB" id="A0A060JJZ0"/>
<dbReference type="OrthoDB" id="5131538at2"/>
<dbReference type="RefSeq" id="WP_051636134.1">
    <property type="nucleotide sequence ID" value="NZ_CP007490.1"/>
</dbReference>
<dbReference type="KEGG" id="rla:Rhola_00001080"/>
<keyword evidence="1" id="KW-0812">Transmembrane</keyword>
<dbReference type="Proteomes" id="UP000067708">
    <property type="component" value="Chromosome"/>
</dbReference>
<dbReference type="STRING" id="529884.Rhola_00001080"/>
<proteinExistence type="predicted"/>
<organism evidence="2 3">
    <name type="scientific">Rhodoluna lacicola</name>
    <dbReference type="NCBI Taxonomy" id="529884"/>
    <lineage>
        <taxon>Bacteria</taxon>
        <taxon>Bacillati</taxon>
        <taxon>Actinomycetota</taxon>
        <taxon>Actinomycetes</taxon>
        <taxon>Micrococcales</taxon>
        <taxon>Microbacteriaceae</taxon>
        <taxon>Luna cluster</taxon>
        <taxon>Luna-1 subcluster</taxon>
        <taxon>Rhodoluna</taxon>
    </lineage>
</organism>
<sequence length="229" mass="24568">MDANVTSVLVGILAIAAIVLAVWLQKRKTSHTLHDNWQALVTGLEGLVKKLEDGVPAGLVQTMLKKGEVAIDSVPAKLLEYRSTGSSYQGGSQGVSIRIAKGLSYRVGANRGQLVRNPDALSVIDSGDATFTNQRVVFGGQAHTREWAFDKLVDFNAGDNGTQVMISVSNRQKVSGLNAESVFHVQPGLLLEVAVAYANGGKKAALELARGYLEQYRALEPKRPEVKVS</sequence>
<evidence type="ECO:0000256" key="1">
    <source>
        <dbReference type="SAM" id="Phobius"/>
    </source>
</evidence>
<reference evidence="2 3" key="1">
    <citation type="journal article" date="2014" name="Int. J. Syst. Evol. Microbiol.">
        <title>Rhodoluna lacicola gen. nov., sp. nov., a planktonic freshwater bacterium with stream-lined genome.</title>
        <authorList>
            <person name="Hahn M."/>
            <person name="Schmidt J."/>
            <person name="Taipale S.J."/>
            <person name="Doolittle W.F."/>
            <person name="Koll U."/>
        </authorList>
    </citation>
    <scope>NUCLEOTIDE SEQUENCE [LARGE SCALE GENOMIC DNA]</scope>
    <source>
        <strain evidence="2 3">MWH-Ta8</strain>
    </source>
</reference>
<accession>A0A060JJZ0</accession>
<gene>
    <name evidence="2" type="ORF">Rhola_00001080</name>
</gene>
<keyword evidence="1" id="KW-1133">Transmembrane helix</keyword>